<sequence>LGAAALHAASPFRYLESVVQSGAAKIASSLPSSAIKNMLKHPTTTILPTRQVVSLTEVLNESQDSHETRRTSQQHQRTFVTLTQMKELKNLLRTIARQQQTKNQSKKGRERFCSDFAISTEQTDMAKKKRKRNVWIYYSVCE</sequence>
<dbReference type="EMBL" id="CYKH01000905">
    <property type="protein sequence ID" value="CUG63449.1"/>
    <property type="molecule type" value="Genomic_DNA"/>
</dbReference>
<evidence type="ECO:0000313" key="1">
    <source>
        <dbReference type="EMBL" id="CUG63449.1"/>
    </source>
</evidence>
<dbReference type="VEuPathDB" id="TriTrypDB:BSAL_82315"/>
<name>A0A0S4IZ66_BODSA</name>
<reference evidence="2" key="1">
    <citation type="submission" date="2015-09" db="EMBL/GenBank/DDBJ databases">
        <authorList>
            <consortium name="Pathogen Informatics"/>
        </authorList>
    </citation>
    <scope>NUCLEOTIDE SEQUENCE [LARGE SCALE GENOMIC DNA]</scope>
    <source>
        <strain evidence="2">Lake Konstanz</strain>
    </source>
</reference>
<evidence type="ECO:0000313" key="2">
    <source>
        <dbReference type="Proteomes" id="UP000051952"/>
    </source>
</evidence>
<dbReference type="Proteomes" id="UP000051952">
    <property type="component" value="Unassembled WGS sequence"/>
</dbReference>
<feature type="non-terminal residue" evidence="1">
    <location>
        <position position="1"/>
    </location>
</feature>
<organism evidence="1 2">
    <name type="scientific">Bodo saltans</name>
    <name type="common">Flagellated protozoan</name>
    <dbReference type="NCBI Taxonomy" id="75058"/>
    <lineage>
        <taxon>Eukaryota</taxon>
        <taxon>Discoba</taxon>
        <taxon>Euglenozoa</taxon>
        <taxon>Kinetoplastea</taxon>
        <taxon>Metakinetoplastina</taxon>
        <taxon>Eubodonida</taxon>
        <taxon>Bodonidae</taxon>
        <taxon>Bodo</taxon>
    </lineage>
</organism>
<proteinExistence type="predicted"/>
<dbReference type="AlphaFoldDB" id="A0A0S4IZ66"/>
<accession>A0A0S4IZ66</accession>
<protein>
    <submittedName>
        <fullName evidence="1">Uncharacterized protein</fullName>
    </submittedName>
</protein>
<keyword evidence="2" id="KW-1185">Reference proteome</keyword>
<gene>
    <name evidence="1" type="ORF">BSAL_82315</name>
</gene>